<evidence type="ECO:0000256" key="1">
    <source>
        <dbReference type="ARBA" id="ARBA00009741"/>
    </source>
</evidence>
<name>A0A3B1AKM6_9ZZZZ</name>
<evidence type="ECO:0000313" key="6">
    <source>
        <dbReference type="EMBL" id="VAW98899.1"/>
    </source>
</evidence>
<evidence type="ECO:0000256" key="4">
    <source>
        <dbReference type="ARBA" id="ARBA00022679"/>
    </source>
</evidence>
<dbReference type="HAMAP" id="MF_00735">
    <property type="entry name" value="Methyltr_PrmA"/>
    <property type="match status" value="1"/>
</dbReference>
<dbReference type="PIRSF" id="PIRSF000401">
    <property type="entry name" value="RPL11_MTase"/>
    <property type="match status" value="1"/>
</dbReference>
<evidence type="ECO:0000256" key="5">
    <source>
        <dbReference type="ARBA" id="ARBA00022691"/>
    </source>
</evidence>
<dbReference type="CDD" id="cd02440">
    <property type="entry name" value="AdoMet_MTases"/>
    <property type="match status" value="1"/>
</dbReference>
<keyword evidence="2" id="KW-0963">Cytoplasm</keyword>
<evidence type="ECO:0000256" key="2">
    <source>
        <dbReference type="ARBA" id="ARBA00022490"/>
    </source>
</evidence>
<dbReference type="InterPro" id="IPR050078">
    <property type="entry name" value="Ribosomal_L11_MeTrfase_PrmA"/>
</dbReference>
<reference evidence="6" key="1">
    <citation type="submission" date="2018-06" db="EMBL/GenBank/DDBJ databases">
        <authorList>
            <person name="Zhirakovskaya E."/>
        </authorList>
    </citation>
    <scope>NUCLEOTIDE SEQUENCE</scope>
</reference>
<dbReference type="InterPro" id="IPR029063">
    <property type="entry name" value="SAM-dependent_MTases_sf"/>
</dbReference>
<accession>A0A3B1AKM6</accession>
<evidence type="ECO:0000256" key="3">
    <source>
        <dbReference type="ARBA" id="ARBA00022603"/>
    </source>
</evidence>
<keyword evidence="6" id="KW-0689">Ribosomal protein</keyword>
<comment type="similarity">
    <text evidence="1">Belongs to the methyltransferase superfamily. PrmA family.</text>
</comment>
<dbReference type="GO" id="GO:0005829">
    <property type="term" value="C:cytosol"/>
    <property type="evidence" value="ECO:0007669"/>
    <property type="project" value="TreeGrafter"/>
</dbReference>
<dbReference type="AlphaFoldDB" id="A0A3B1AKM6"/>
<proteinExistence type="inferred from homology"/>
<dbReference type="GO" id="GO:0005840">
    <property type="term" value="C:ribosome"/>
    <property type="evidence" value="ECO:0007669"/>
    <property type="project" value="UniProtKB-KW"/>
</dbReference>
<dbReference type="NCBIfam" id="TIGR00406">
    <property type="entry name" value="prmA"/>
    <property type="match status" value="1"/>
</dbReference>
<organism evidence="6">
    <name type="scientific">hydrothermal vent metagenome</name>
    <dbReference type="NCBI Taxonomy" id="652676"/>
    <lineage>
        <taxon>unclassified sequences</taxon>
        <taxon>metagenomes</taxon>
        <taxon>ecological metagenomes</taxon>
    </lineage>
</organism>
<dbReference type="EMBL" id="UOFT01000074">
    <property type="protein sequence ID" value="VAW98899.1"/>
    <property type="molecule type" value="Genomic_DNA"/>
</dbReference>
<keyword evidence="6" id="KW-0687">Ribonucleoprotein</keyword>
<dbReference type="GO" id="GO:0032259">
    <property type="term" value="P:methylation"/>
    <property type="evidence" value="ECO:0007669"/>
    <property type="project" value="UniProtKB-KW"/>
</dbReference>
<sequence>MGLRLKIMAWLQLVLQTNTEQAQILSDILSDAGSSAVTLRDAADQPLYEPPIGETPLWNNTEVIGLFDIGVDANTNMDEVLLLITKTLGHCPHYTLNPLEDKDWVREWMTHFKPTQFGERLWIVPSHHAEQHIPQYPDAINILLDPGLAFGTGTHPTTAMCLAYLDQYPPKNLHVIDYGCGSGILAIAAAKLGASSIMAVDNDPQALLATKDNANKNLVADLFTIQLPEPVPTQQANVLVANILAKPLIDLAVHLASLIKPKGKIALSGILSEQADDVLNAYSSLFDITLFKQQNDWVCLSGTKKPDK</sequence>
<dbReference type="GO" id="GO:0016279">
    <property type="term" value="F:protein-lysine N-methyltransferase activity"/>
    <property type="evidence" value="ECO:0007669"/>
    <property type="project" value="TreeGrafter"/>
</dbReference>
<keyword evidence="3 6" id="KW-0489">Methyltransferase</keyword>
<dbReference type="Gene3D" id="3.40.50.150">
    <property type="entry name" value="Vaccinia Virus protein VP39"/>
    <property type="match status" value="1"/>
</dbReference>
<dbReference type="PANTHER" id="PTHR43648">
    <property type="entry name" value="ELECTRON TRANSFER FLAVOPROTEIN BETA SUBUNIT LYSINE METHYLTRANSFERASE"/>
    <property type="match status" value="1"/>
</dbReference>
<dbReference type="SUPFAM" id="SSF53335">
    <property type="entry name" value="S-adenosyl-L-methionine-dependent methyltransferases"/>
    <property type="match status" value="1"/>
</dbReference>
<dbReference type="Pfam" id="PF06325">
    <property type="entry name" value="PrmA"/>
    <property type="match status" value="1"/>
</dbReference>
<dbReference type="PANTHER" id="PTHR43648:SF1">
    <property type="entry name" value="ELECTRON TRANSFER FLAVOPROTEIN BETA SUBUNIT LYSINE METHYLTRANSFERASE"/>
    <property type="match status" value="1"/>
</dbReference>
<dbReference type="InterPro" id="IPR004498">
    <property type="entry name" value="Ribosomal_PrmA_MeTrfase"/>
</dbReference>
<keyword evidence="5" id="KW-0949">S-adenosyl-L-methionine</keyword>
<keyword evidence="4 6" id="KW-0808">Transferase</keyword>
<protein>
    <submittedName>
        <fullName evidence="6">Ribosomal protein L11 methyltransferase</fullName>
    </submittedName>
</protein>
<gene>
    <name evidence="6" type="ORF">MNBD_GAMMA23-2141</name>
</gene>